<dbReference type="PANTHER" id="PTHR46148:SF60">
    <property type="entry name" value="CHROMO DOMAIN-CONTAINING PROTEIN"/>
    <property type="match status" value="1"/>
</dbReference>
<sequence>MAPYEALYRRWCHSPVGWFELGEDRLLGTNLVRDALENVKLIQDRLCTAQSRQKSYVDWKVHDVVFTVGEQFLLRVSPLKGVMMFGKKEMLSPRYIGPFEILNRVREVVYRLVLPPSLSAVHPVFHVSMLRKYHIDPSRILDFSSVQLDKNLTYVEESVAILDKQVQKLRLKNIASVEGSTSRGADLGD</sequence>
<proteinExistence type="predicted"/>
<organism evidence="2 3">
    <name type="scientific">Nicotiana sylvestris</name>
    <name type="common">Wood tobacco</name>
    <name type="synonym">South American tobacco</name>
    <dbReference type="NCBI Taxonomy" id="4096"/>
    <lineage>
        <taxon>Eukaryota</taxon>
        <taxon>Viridiplantae</taxon>
        <taxon>Streptophyta</taxon>
        <taxon>Embryophyta</taxon>
        <taxon>Tracheophyta</taxon>
        <taxon>Spermatophyta</taxon>
        <taxon>Magnoliopsida</taxon>
        <taxon>eudicotyledons</taxon>
        <taxon>Gunneridae</taxon>
        <taxon>Pentapetalae</taxon>
        <taxon>asterids</taxon>
        <taxon>lamiids</taxon>
        <taxon>Solanales</taxon>
        <taxon>Solanaceae</taxon>
        <taxon>Nicotianoideae</taxon>
        <taxon>Nicotianeae</taxon>
        <taxon>Nicotiana</taxon>
    </lineage>
</organism>
<dbReference type="RefSeq" id="XP_009761876.1">
    <property type="nucleotide sequence ID" value="XM_009763574.1"/>
</dbReference>
<evidence type="ECO:0000259" key="1">
    <source>
        <dbReference type="Pfam" id="PF24626"/>
    </source>
</evidence>
<dbReference type="KEGG" id="nsy:104213989"/>
<dbReference type="GeneID" id="104213989"/>
<feature type="domain" description="Tf2-1-like SH3-like" evidence="1">
    <location>
        <begin position="69"/>
        <end position="134"/>
    </location>
</feature>
<dbReference type="InterPro" id="IPR056924">
    <property type="entry name" value="SH3_Tf2-1"/>
</dbReference>
<gene>
    <name evidence="3" type="primary">LOC104213989</name>
</gene>
<reference evidence="2" key="1">
    <citation type="journal article" date="2013" name="Genome Biol.">
        <title>Reference genomes and transcriptomes of Nicotiana sylvestris and Nicotiana tomentosiformis.</title>
        <authorList>
            <person name="Sierro N."/>
            <person name="Battey J.N."/>
            <person name="Ouadi S."/>
            <person name="Bovet L."/>
            <person name="Goepfert S."/>
            <person name="Bakaher N."/>
            <person name="Peitsch M.C."/>
            <person name="Ivanov N.V."/>
        </authorList>
    </citation>
    <scope>NUCLEOTIDE SEQUENCE [LARGE SCALE GENOMIC DNA]</scope>
</reference>
<name>A0A1U7VA67_NICSY</name>
<dbReference type="AlphaFoldDB" id="A0A1U7VA67"/>
<dbReference type="eggNOG" id="KOG0017">
    <property type="taxonomic scope" value="Eukaryota"/>
</dbReference>
<reference evidence="3" key="2">
    <citation type="submission" date="2025-08" db="UniProtKB">
        <authorList>
            <consortium name="RefSeq"/>
        </authorList>
    </citation>
    <scope>IDENTIFICATION</scope>
    <source>
        <tissue evidence="3">Leaf</tissue>
    </source>
</reference>
<dbReference type="Pfam" id="PF24626">
    <property type="entry name" value="SH3_Tf2-1"/>
    <property type="match status" value="1"/>
</dbReference>
<evidence type="ECO:0000313" key="3">
    <source>
        <dbReference type="RefSeq" id="XP_009761876.1"/>
    </source>
</evidence>
<accession>A0A1U7VA67</accession>
<protein>
    <submittedName>
        <fullName evidence="3">Uncharacterized protein LOC104213989</fullName>
    </submittedName>
</protein>
<evidence type="ECO:0000313" key="2">
    <source>
        <dbReference type="Proteomes" id="UP000189701"/>
    </source>
</evidence>
<keyword evidence="2" id="KW-1185">Reference proteome</keyword>
<dbReference type="PANTHER" id="PTHR46148">
    <property type="entry name" value="CHROMO DOMAIN-CONTAINING PROTEIN"/>
    <property type="match status" value="1"/>
</dbReference>
<dbReference type="OrthoDB" id="1302688at2759"/>
<dbReference type="Proteomes" id="UP000189701">
    <property type="component" value="Unplaced"/>
</dbReference>